<dbReference type="GO" id="GO:0016887">
    <property type="term" value="F:ATP hydrolysis activity"/>
    <property type="evidence" value="ECO:0007669"/>
    <property type="project" value="InterPro"/>
</dbReference>
<feature type="compositionally biased region" description="Polar residues" evidence="1">
    <location>
        <begin position="483"/>
        <end position="492"/>
    </location>
</feature>
<feature type="compositionally biased region" description="Polar residues" evidence="1">
    <location>
        <begin position="113"/>
        <end position="152"/>
    </location>
</feature>
<feature type="compositionally biased region" description="Basic residues" evidence="1">
    <location>
        <begin position="411"/>
        <end position="423"/>
    </location>
</feature>
<dbReference type="Proteomes" id="UP000076722">
    <property type="component" value="Unassembled WGS sequence"/>
</dbReference>
<accession>A0A164ZF24</accession>
<organism evidence="3 4">
    <name type="scientific">Sistotremastrum niveocremeum HHB9708</name>
    <dbReference type="NCBI Taxonomy" id="1314777"/>
    <lineage>
        <taxon>Eukaryota</taxon>
        <taxon>Fungi</taxon>
        <taxon>Dikarya</taxon>
        <taxon>Basidiomycota</taxon>
        <taxon>Agaricomycotina</taxon>
        <taxon>Agaricomycetes</taxon>
        <taxon>Sistotremastrales</taxon>
        <taxon>Sistotremastraceae</taxon>
        <taxon>Sertulicium</taxon>
        <taxon>Sertulicium niveocremeum</taxon>
    </lineage>
</organism>
<feature type="compositionally biased region" description="Polar residues" evidence="1">
    <location>
        <begin position="86"/>
        <end position="105"/>
    </location>
</feature>
<dbReference type="InterPro" id="IPR027417">
    <property type="entry name" value="P-loop_NTPase"/>
</dbReference>
<evidence type="ECO:0000313" key="3">
    <source>
        <dbReference type="EMBL" id="KZS97671.1"/>
    </source>
</evidence>
<feature type="region of interest" description="Disordered" evidence="1">
    <location>
        <begin position="46"/>
        <end position="256"/>
    </location>
</feature>
<feature type="region of interest" description="Disordered" evidence="1">
    <location>
        <begin position="557"/>
        <end position="589"/>
    </location>
</feature>
<feature type="compositionally biased region" description="Basic and acidic residues" evidence="1">
    <location>
        <begin position="576"/>
        <end position="585"/>
    </location>
</feature>
<dbReference type="PANTHER" id="PTHR23389:SF21">
    <property type="entry name" value="ATPASE FAMILY AAA DOMAIN-CONTAINING PROTEIN 5"/>
    <property type="match status" value="1"/>
</dbReference>
<evidence type="ECO:0000313" key="4">
    <source>
        <dbReference type="Proteomes" id="UP000076722"/>
    </source>
</evidence>
<dbReference type="InterPro" id="IPR003959">
    <property type="entry name" value="ATPase_AAA_core"/>
</dbReference>
<evidence type="ECO:0000256" key="1">
    <source>
        <dbReference type="SAM" id="MobiDB-lite"/>
    </source>
</evidence>
<keyword evidence="4" id="KW-1185">Reference proteome</keyword>
<dbReference type="Gene3D" id="3.40.50.300">
    <property type="entry name" value="P-loop containing nucleotide triphosphate hydrolases"/>
    <property type="match status" value="1"/>
</dbReference>
<reference evidence="3 4" key="1">
    <citation type="journal article" date="2016" name="Mol. Biol. Evol.">
        <title>Comparative Genomics of Early-Diverging Mushroom-Forming Fungi Provides Insights into the Origins of Lignocellulose Decay Capabilities.</title>
        <authorList>
            <person name="Nagy L.G."/>
            <person name="Riley R."/>
            <person name="Tritt A."/>
            <person name="Adam C."/>
            <person name="Daum C."/>
            <person name="Floudas D."/>
            <person name="Sun H."/>
            <person name="Yadav J.S."/>
            <person name="Pangilinan J."/>
            <person name="Larsson K.H."/>
            <person name="Matsuura K."/>
            <person name="Barry K."/>
            <person name="Labutti K."/>
            <person name="Kuo R."/>
            <person name="Ohm R.A."/>
            <person name="Bhattacharya S.S."/>
            <person name="Shirouzu T."/>
            <person name="Yoshinaga Y."/>
            <person name="Martin F.M."/>
            <person name="Grigoriev I.V."/>
            <person name="Hibbett D.S."/>
        </authorList>
    </citation>
    <scope>NUCLEOTIDE SEQUENCE [LARGE SCALE GENOMIC DNA]</scope>
    <source>
        <strain evidence="3 4">HHB9708</strain>
    </source>
</reference>
<evidence type="ECO:0000259" key="2">
    <source>
        <dbReference type="Pfam" id="PF00004"/>
    </source>
</evidence>
<feature type="region of interest" description="Disordered" evidence="1">
    <location>
        <begin position="453"/>
        <end position="493"/>
    </location>
</feature>
<protein>
    <recommendedName>
        <fullName evidence="2">ATPase AAA-type core domain-containing protein</fullName>
    </recommendedName>
</protein>
<dbReference type="Pfam" id="PF00004">
    <property type="entry name" value="AAA"/>
    <property type="match status" value="1"/>
</dbReference>
<feature type="region of interest" description="Disordered" evidence="1">
    <location>
        <begin position="381"/>
        <end position="439"/>
    </location>
</feature>
<name>A0A164ZF24_9AGAM</name>
<gene>
    <name evidence="3" type="ORF">SISNIDRAFT_481574</name>
</gene>
<feature type="domain" description="ATPase AAA-type core" evidence="2">
    <location>
        <begin position="504"/>
        <end position="610"/>
    </location>
</feature>
<dbReference type="SUPFAM" id="SSF52540">
    <property type="entry name" value="P-loop containing nucleoside triphosphate hydrolases"/>
    <property type="match status" value="2"/>
</dbReference>
<feature type="compositionally biased region" description="Acidic residues" evidence="1">
    <location>
        <begin position="427"/>
        <end position="439"/>
    </location>
</feature>
<feature type="region of interest" description="Disordered" evidence="1">
    <location>
        <begin position="1"/>
        <end position="29"/>
    </location>
</feature>
<dbReference type="GO" id="GO:0005524">
    <property type="term" value="F:ATP binding"/>
    <property type="evidence" value="ECO:0007669"/>
    <property type="project" value="InterPro"/>
</dbReference>
<dbReference type="GO" id="GO:0005634">
    <property type="term" value="C:nucleus"/>
    <property type="evidence" value="ECO:0007669"/>
    <property type="project" value="TreeGrafter"/>
</dbReference>
<dbReference type="OrthoDB" id="9996895at2759"/>
<dbReference type="GO" id="GO:0003677">
    <property type="term" value="F:DNA binding"/>
    <property type="evidence" value="ECO:0007669"/>
    <property type="project" value="TreeGrafter"/>
</dbReference>
<proteinExistence type="predicted"/>
<dbReference type="AlphaFoldDB" id="A0A164ZF24"/>
<feature type="region of interest" description="Disordered" evidence="1">
    <location>
        <begin position="855"/>
        <end position="874"/>
    </location>
</feature>
<dbReference type="PANTHER" id="PTHR23389">
    <property type="entry name" value="CHROMOSOME TRANSMISSION FIDELITY FACTOR 18"/>
    <property type="match status" value="1"/>
</dbReference>
<sequence length="979" mass="107440">MPKKTSGLPEAPKESKPARKRQASGQQNLRAFFKVKSSPAEEVAVDVVDAVDGSGAEEKPSAVEESAEVVPAQPPPPSSGGLNWGASGSNSRFSSPQPDVNQFASSDGPPITELSSSSPAAIVITPSSPIATSSNDGRMSPSILSISSENFASSSKNPPPPPPSNPSTQSSVREPIVIDDGSDDDEVVVLMPQRRDKRPVKTIHPFFARKATNPKPLDPSPPSPEKFRGRKPPSLPVEGSQHIRGSQNTFDAPALPIKRRATRPKRGHLTLLDEKLPRLTGEATSLSFEDQPTDFRLRACNDLDEDDIERYLGYVPAKHLNLPAFKRFDDHLQSPDPPQPSSETWADKWRPRAAEQVLFNELNALYLKAWLQTLSLQLESRDSKSAQGLRSDPRGDGQMARGSKRPAVIRSVHRQKGRKRLKRNPYDEEDDEDDWIVDDDEVEDSWIGEGDDVDEFIFSRPVPPSDLPESTPVDDRPPDEPSGPQSLPTQPQFVPGQSHLTNTILLSGPSGSGKTAAVYACAEELGWEVFEVYPGIGKRSGANLSSLVGDVAKNHLVNNRGPSGTSNSISTLLGTSDKRTEKSRADANPSGSVRQSIILLEEVDILFNEDINFWPSVVKRDEGTNEWLALDPNLVPVTDLPLQEMLQFQPCSESLANSYIKCLALAEGHLIDASDVHSLCKNSTCAFTADVPEIPHPTPSEAVTAFDLRKAINQAQLWCVDGSSVNTILQSCKEWKRGDDCTSSMVEKAADWTEDHATAPERSVISDRNEARSMVALTRFIDNVSFSDAQVLHLSFRTLQAHWQGEPLGEREETMGHVGLANGSNDSASLAFYDRDGEMLSTIVEGGRAWYEKTGAGRRSRSGSVESKTPGPATRWTGKRFDSVSLFRVRSNYQSELVTIVDKIYQGIPLNGRNGPWLPRSEMHLDYLPCLRTMVDVDDVLAAAMGGERRRTRSGRGGGYERYLWLDDDEQRVLRARFG</sequence>
<feature type="compositionally biased region" description="Polar residues" evidence="1">
    <location>
        <begin position="557"/>
        <end position="574"/>
    </location>
</feature>
<dbReference type="EMBL" id="KV419396">
    <property type="protein sequence ID" value="KZS97671.1"/>
    <property type="molecule type" value="Genomic_DNA"/>
</dbReference>
<dbReference type="STRING" id="1314777.A0A164ZF24"/>